<evidence type="ECO:0000256" key="7">
    <source>
        <dbReference type="SAM" id="Phobius"/>
    </source>
</evidence>
<feature type="transmembrane region" description="Helical" evidence="7">
    <location>
        <begin position="254"/>
        <end position="274"/>
    </location>
</feature>
<feature type="transmembrane region" description="Helical" evidence="7">
    <location>
        <begin position="230"/>
        <end position="247"/>
    </location>
</feature>
<evidence type="ECO:0000313" key="9">
    <source>
        <dbReference type="EMBL" id="WPH03161.1"/>
    </source>
</evidence>
<protein>
    <recommendedName>
        <fullName evidence="8">Amino acid transporter transmembrane domain-containing protein</fullName>
    </recommendedName>
</protein>
<dbReference type="PANTHER" id="PTHR22950:SF461">
    <property type="entry name" value="AMINO ACID TRANSPORTER TRANSMEMBRANE DOMAIN-CONTAINING PROTEIN"/>
    <property type="match status" value="1"/>
</dbReference>
<feature type="transmembrane region" description="Helical" evidence="7">
    <location>
        <begin position="323"/>
        <end position="344"/>
    </location>
</feature>
<keyword evidence="4 7" id="KW-1133">Transmembrane helix</keyword>
<dbReference type="EMBL" id="CP138589">
    <property type="protein sequence ID" value="WPH03161.1"/>
    <property type="molecule type" value="Genomic_DNA"/>
</dbReference>
<comment type="subcellular location">
    <subcellularLocation>
        <location evidence="1">Membrane</location>
        <topology evidence="1">Multi-pass membrane protein</topology>
    </subcellularLocation>
</comment>
<feature type="transmembrane region" description="Helical" evidence="7">
    <location>
        <begin position="121"/>
        <end position="143"/>
    </location>
</feature>
<dbReference type="AlphaFoldDB" id="A0AAQ3MAW4"/>
<reference evidence="9 10" key="1">
    <citation type="submission" date="2023-11" db="EMBL/GenBank/DDBJ databases">
        <title>An acidophilic fungus is an integral part of prey digestion in a carnivorous sundew plant.</title>
        <authorList>
            <person name="Tsai I.J."/>
        </authorList>
    </citation>
    <scope>NUCLEOTIDE SEQUENCE [LARGE SCALE GENOMIC DNA]</scope>
    <source>
        <strain evidence="9">169a</strain>
    </source>
</reference>
<evidence type="ECO:0000256" key="6">
    <source>
        <dbReference type="SAM" id="MobiDB-lite"/>
    </source>
</evidence>
<keyword evidence="5 7" id="KW-0472">Membrane</keyword>
<evidence type="ECO:0000259" key="8">
    <source>
        <dbReference type="Pfam" id="PF01490"/>
    </source>
</evidence>
<dbReference type="GO" id="GO:0016020">
    <property type="term" value="C:membrane"/>
    <property type="evidence" value="ECO:0007669"/>
    <property type="project" value="UniProtKB-SubCell"/>
</dbReference>
<keyword evidence="10" id="KW-1185">Reference proteome</keyword>
<evidence type="ECO:0000313" key="10">
    <source>
        <dbReference type="Proteomes" id="UP001303373"/>
    </source>
</evidence>
<evidence type="ECO:0000256" key="1">
    <source>
        <dbReference type="ARBA" id="ARBA00004141"/>
    </source>
</evidence>
<feature type="domain" description="Amino acid transporter transmembrane" evidence="8">
    <location>
        <begin position="117"/>
        <end position="493"/>
    </location>
</feature>
<dbReference type="Proteomes" id="UP001303373">
    <property type="component" value="Chromosome 10"/>
</dbReference>
<dbReference type="InterPro" id="IPR013057">
    <property type="entry name" value="AA_transpt_TM"/>
</dbReference>
<name>A0AAQ3MAW4_9PEZI</name>
<gene>
    <name evidence="9" type="ORF">R9X50_00603700</name>
</gene>
<evidence type="ECO:0000256" key="3">
    <source>
        <dbReference type="ARBA" id="ARBA00022692"/>
    </source>
</evidence>
<dbReference type="PANTHER" id="PTHR22950">
    <property type="entry name" value="AMINO ACID TRANSPORTER"/>
    <property type="match status" value="1"/>
</dbReference>
<dbReference type="GO" id="GO:0015179">
    <property type="term" value="F:L-amino acid transmembrane transporter activity"/>
    <property type="evidence" value="ECO:0007669"/>
    <property type="project" value="TreeGrafter"/>
</dbReference>
<feature type="transmembrane region" description="Helical" evidence="7">
    <location>
        <begin position="365"/>
        <end position="382"/>
    </location>
</feature>
<feature type="transmembrane region" description="Helical" evidence="7">
    <location>
        <begin position="447"/>
        <end position="467"/>
    </location>
</feature>
<feature type="transmembrane region" description="Helical" evidence="7">
    <location>
        <begin position="402"/>
        <end position="427"/>
    </location>
</feature>
<evidence type="ECO:0000256" key="5">
    <source>
        <dbReference type="ARBA" id="ARBA00023136"/>
    </source>
</evidence>
<evidence type="ECO:0000256" key="4">
    <source>
        <dbReference type="ARBA" id="ARBA00022989"/>
    </source>
</evidence>
<sequence length="590" mass="65407">MEKKDLEQEQSPPRYRTPRDAKDVSSGTDYIKPQHRNLYDTNVTLEEYHYYAQKTRAEQDALEKPKTPWAAILKGKKHTSDDVAAPDAMAGNLSKESNRLEITDEEWTNASRAFRTASAGACFYLITTDILGPFAVPVAIGTLGWGPGIGFFTLFGFFAGYSGYLLWKVFMGLDSYEFPARNYGDLSFRAWGTTARHVTNFMQALALLLLLGQVTILFGQNISQMSKFNLCYVVCPLIFVIVGFFLTQIRTLRNYGIIATFAIWLNLLVMFINMGVMAHSPPNYAIAGSASAGAQIDPTTVTADAQGNFPPVMHYSSLPVHSLVGSIGGLLNGVLAYAGAQLFVEFMAEMRRPRDFLKIMWGAQFFIYTVYMIYGCFCYFYQGQYVTNPSYQGVSTFAWQTVGNALTLVAGLIAAGLYGNIGIKVFYNNVLMDMFKCPPLSSKTGKFAYGAIVPIWWTIAFLIAAAIPDYFGFVAVISASTLLNMTYTLPPFIVLGYDIQRHAVRADEGEGFDPATGRVTRKSSGLKRWMRGYLSGGAFQVAMNVWHTLYFLASLGMCGLGMYASVEGMIEAFQDPQRTSFQCRSPLEIS</sequence>
<feature type="transmembrane region" description="Helical" evidence="7">
    <location>
        <begin position="198"/>
        <end position="218"/>
    </location>
</feature>
<proteinExistence type="inferred from homology"/>
<organism evidence="9 10">
    <name type="scientific">Acrodontium crateriforme</name>
    <dbReference type="NCBI Taxonomy" id="150365"/>
    <lineage>
        <taxon>Eukaryota</taxon>
        <taxon>Fungi</taxon>
        <taxon>Dikarya</taxon>
        <taxon>Ascomycota</taxon>
        <taxon>Pezizomycotina</taxon>
        <taxon>Dothideomycetes</taxon>
        <taxon>Dothideomycetidae</taxon>
        <taxon>Mycosphaerellales</taxon>
        <taxon>Teratosphaeriaceae</taxon>
        <taxon>Acrodontium</taxon>
    </lineage>
</organism>
<evidence type="ECO:0000256" key="2">
    <source>
        <dbReference type="ARBA" id="ARBA00008066"/>
    </source>
</evidence>
<dbReference type="Pfam" id="PF01490">
    <property type="entry name" value="Aa_trans"/>
    <property type="match status" value="1"/>
</dbReference>
<accession>A0AAQ3MAW4</accession>
<feature type="region of interest" description="Disordered" evidence="6">
    <location>
        <begin position="1"/>
        <end position="32"/>
    </location>
</feature>
<feature type="transmembrane region" description="Helical" evidence="7">
    <location>
        <begin position="149"/>
        <end position="167"/>
    </location>
</feature>
<feature type="transmembrane region" description="Helical" evidence="7">
    <location>
        <begin position="473"/>
        <end position="495"/>
    </location>
</feature>
<comment type="similarity">
    <text evidence="2">Belongs to the amino acid/polyamine transporter 2 family.</text>
</comment>
<keyword evidence="3 7" id="KW-0812">Transmembrane</keyword>